<dbReference type="AlphaFoldDB" id="A0A7I5ECA3"/>
<sequence length="53" mass="5701">MKSGMALYFSLLLLLIASMMMCSAIPTVSNADVDEKSLEKNLSIGLSHGFDCC</sequence>
<dbReference type="Proteomes" id="UP000025227">
    <property type="component" value="Unplaced"/>
</dbReference>
<organism evidence="2 3">
    <name type="scientific">Haemonchus contortus</name>
    <name type="common">Barber pole worm</name>
    <dbReference type="NCBI Taxonomy" id="6289"/>
    <lineage>
        <taxon>Eukaryota</taxon>
        <taxon>Metazoa</taxon>
        <taxon>Ecdysozoa</taxon>
        <taxon>Nematoda</taxon>
        <taxon>Chromadorea</taxon>
        <taxon>Rhabditida</taxon>
        <taxon>Rhabditina</taxon>
        <taxon>Rhabditomorpha</taxon>
        <taxon>Strongyloidea</taxon>
        <taxon>Trichostrongylidae</taxon>
        <taxon>Haemonchus</taxon>
    </lineage>
</organism>
<feature type="chain" id="PRO_5035450431" evidence="1">
    <location>
        <begin position="25"/>
        <end position="53"/>
    </location>
</feature>
<reference evidence="3" key="1">
    <citation type="submission" date="2020-12" db="UniProtKB">
        <authorList>
            <consortium name="WormBaseParasite"/>
        </authorList>
    </citation>
    <scope>IDENTIFICATION</scope>
    <source>
        <strain evidence="3">MHco3</strain>
    </source>
</reference>
<feature type="signal peptide" evidence="1">
    <location>
        <begin position="1"/>
        <end position="24"/>
    </location>
</feature>
<dbReference type="WBParaSite" id="HCON_00140740-00001">
    <property type="protein sequence ID" value="HCON_00140740-00001"/>
    <property type="gene ID" value="HCON_00140740"/>
</dbReference>
<keyword evidence="1" id="KW-0732">Signal</keyword>
<keyword evidence="2" id="KW-1185">Reference proteome</keyword>
<evidence type="ECO:0000313" key="2">
    <source>
        <dbReference type="Proteomes" id="UP000025227"/>
    </source>
</evidence>
<name>A0A7I5ECA3_HAECO</name>
<evidence type="ECO:0000313" key="3">
    <source>
        <dbReference type="WBParaSite" id="HCON_00140740-00001"/>
    </source>
</evidence>
<accession>A0A7I5ECA3</accession>
<proteinExistence type="predicted"/>
<protein>
    <submittedName>
        <fullName evidence="3">Transmembrane protein</fullName>
    </submittedName>
</protein>
<evidence type="ECO:0000256" key="1">
    <source>
        <dbReference type="SAM" id="SignalP"/>
    </source>
</evidence>